<dbReference type="Pfam" id="PF01535">
    <property type="entry name" value="PPR"/>
    <property type="match status" value="8"/>
</dbReference>
<evidence type="ECO:0000313" key="3">
    <source>
        <dbReference type="EMBL" id="KAJ9700528.1"/>
    </source>
</evidence>
<dbReference type="NCBIfam" id="TIGR00756">
    <property type="entry name" value="PPR"/>
    <property type="match status" value="8"/>
</dbReference>
<feature type="repeat" description="PPR" evidence="2">
    <location>
        <begin position="259"/>
        <end position="293"/>
    </location>
</feature>
<dbReference type="PANTHER" id="PTHR47926:SF537">
    <property type="entry name" value="PENTACOTRIPEPTIDE-REPEAT REGION OF PRORP DOMAIN-CONTAINING PROTEIN"/>
    <property type="match status" value="1"/>
</dbReference>
<evidence type="ECO:0000256" key="2">
    <source>
        <dbReference type="PROSITE-ProRule" id="PRU00708"/>
    </source>
</evidence>
<dbReference type="PROSITE" id="PS51375">
    <property type="entry name" value="PPR"/>
    <property type="match status" value="5"/>
</dbReference>
<feature type="repeat" description="PPR" evidence="2">
    <location>
        <begin position="422"/>
        <end position="456"/>
    </location>
</feature>
<dbReference type="InterPro" id="IPR046848">
    <property type="entry name" value="E_motif"/>
</dbReference>
<feature type="repeat" description="PPR" evidence="2">
    <location>
        <begin position="166"/>
        <end position="200"/>
    </location>
</feature>
<evidence type="ECO:0000313" key="4">
    <source>
        <dbReference type="Proteomes" id="UP001168098"/>
    </source>
</evidence>
<gene>
    <name evidence="3" type="ORF">PVL29_006035</name>
</gene>
<proteinExistence type="predicted"/>
<keyword evidence="4" id="KW-1185">Reference proteome</keyword>
<evidence type="ECO:0000256" key="1">
    <source>
        <dbReference type="ARBA" id="ARBA00022737"/>
    </source>
</evidence>
<organism evidence="3 4">
    <name type="scientific">Vitis rotundifolia</name>
    <name type="common">Muscadine grape</name>
    <dbReference type="NCBI Taxonomy" id="103349"/>
    <lineage>
        <taxon>Eukaryota</taxon>
        <taxon>Viridiplantae</taxon>
        <taxon>Streptophyta</taxon>
        <taxon>Embryophyta</taxon>
        <taxon>Tracheophyta</taxon>
        <taxon>Spermatophyta</taxon>
        <taxon>Magnoliopsida</taxon>
        <taxon>eudicotyledons</taxon>
        <taxon>Gunneridae</taxon>
        <taxon>Pentapetalae</taxon>
        <taxon>rosids</taxon>
        <taxon>Vitales</taxon>
        <taxon>Vitaceae</taxon>
        <taxon>Viteae</taxon>
        <taxon>Vitis</taxon>
    </lineage>
</organism>
<evidence type="ECO:0008006" key="5">
    <source>
        <dbReference type="Google" id="ProtNLM"/>
    </source>
</evidence>
<dbReference type="InterPro" id="IPR002885">
    <property type="entry name" value="PPR_rpt"/>
</dbReference>
<dbReference type="Pfam" id="PF20431">
    <property type="entry name" value="E_motif"/>
    <property type="match status" value="1"/>
</dbReference>
<dbReference type="Gene3D" id="1.25.40.10">
    <property type="entry name" value="Tetratricopeptide repeat domain"/>
    <property type="match status" value="4"/>
</dbReference>
<dbReference type="AlphaFoldDB" id="A0AA39A5Y7"/>
<dbReference type="GO" id="GO:0003723">
    <property type="term" value="F:RNA binding"/>
    <property type="evidence" value="ECO:0007669"/>
    <property type="project" value="InterPro"/>
</dbReference>
<dbReference type="Proteomes" id="UP001168098">
    <property type="component" value="Unassembled WGS sequence"/>
</dbReference>
<sequence length="642" mass="72176">MNPPILHIIHNCKTLKSLKSIHARLLIDSSVASSEFVINKLLRLYSRFGATDYAHKVFDEITQPNAYLWTSLIHGYVENRQYDEAFSLFIQMRREPISVLNFTISSVLKALSRLTRFKGGQAVYGFVLKYGFGFDLIVQNAVLDLFMRCRKVDTARQAFDEMCEKDTVSWNMMISGYGNNDRVDIARKFFDRMPERNVVSWTSMICGYVKAGDMAEAQVLFYSMPVKDLASWNVMVSGYMDIGDCVNARIIFGKMPIHDTGSWNIMISGFCKAGELESAKDFFDRMPNKNVISWGIMLDGYIKNGDTNGARCLFDQMPMKNLVTWSTMIGGYARNGQPLKALELFERFKEQDIKPDETFILGIISACSQLGIIDAAESIIHNYVGPSLLSDLRVVTSLIDMYAKCGSIEKALQMFEIAHPKDLLCYSTMIAALANHGLGCDAIFLFDKMQRVNIKPDSVTFLGVLTACNHGGLVDEGRKYFKQMTEEFGIQPSEKHYACVVDLLGRVGCLEEAYNLICNMPIAPHSVVWGALLAACRVHCNVQLAEVAAVELFKIEPDNSGNYILLSNIYAAAGRWSSVAKVRAKIREHRVRKNRGSSWIELSHVVHEFVMGDMSRTDSDSISLILYLLGEDMKLSGYLIDS</sequence>
<accession>A0AA39A5Y7</accession>
<comment type="caution">
    <text evidence="3">The sequence shown here is derived from an EMBL/GenBank/DDBJ whole genome shotgun (WGS) entry which is preliminary data.</text>
</comment>
<dbReference type="Pfam" id="PF13041">
    <property type="entry name" value="PPR_2"/>
    <property type="match status" value="2"/>
</dbReference>
<protein>
    <recommendedName>
        <fullName evidence="5">Pentatricopeptide repeat-containing protein</fullName>
    </recommendedName>
</protein>
<keyword evidence="1" id="KW-0677">Repeat</keyword>
<name>A0AA39A5Y7_VITRO</name>
<dbReference type="PANTHER" id="PTHR47926">
    <property type="entry name" value="PENTATRICOPEPTIDE REPEAT-CONTAINING PROTEIN"/>
    <property type="match status" value="1"/>
</dbReference>
<feature type="repeat" description="PPR" evidence="2">
    <location>
        <begin position="321"/>
        <end position="355"/>
    </location>
</feature>
<dbReference type="FunFam" id="1.25.40.10:FF:000184">
    <property type="entry name" value="Pentatricopeptide repeat-containing protein, chloroplastic"/>
    <property type="match status" value="1"/>
</dbReference>
<feature type="repeat" description="PPR" evidence="2">
    <location>
        <begin position="65"/>
        <end position="99"/>
    </location>
</feature>
<dbReference type="InterPro" id="IPR011990">
    <property type="entry name" value="TPR-like_helical_dom_sf"/>
</dbReference>
<dbReference type="InterPro" id="IPR046960">
    <property type="entry name" value="PPR_At4g14850-like_plant"/>
</dbReference>
<reference evidence="3 4" key="1">
    <citation type="journal article" date="2023" name="BMC Biotechnol.">
        <title>Vitis rotundifolia cv Carlos genome sequencing.</title>
        <authorList>
            <person name="Huff M."/>
            <person name="Hulse-Kemp A."/>
            <person name="Scheffler B."/>
            <person name="Youngblood R."/>
            <person name="Simpson S."/>
            <person name="Babiker E."/>
            <person name="Staton M."/>
        </authorList>
    </citation>
    <scope>NUCLEOTIDE SEQUENCE [LARGE SCALE GENOMIC DNA]</scope>
    <source>
        <tissue evidence="3">Leaf</tissue>
    </source>
</reference>
<dbReference type="GO" id="GO:0009451">
    <property type="term" value="P:RNA modification"/>
    <property type="evidence" value="ECO:0007669"/>
    <property type="project" value="InterPro"/>
</dbReference>
<dbReference type="EMBL" id="JARBHA010000005">
    <property type="protein sequence ID" value="KAJ9700528.1"/>
    <property type="molecule type" value="Genomic_DNA"/>
</dbReference>